<evidence type="ECO:0000256" key="3">
    <source>
        <dbReference type="RuleBase" id="RU004514"/>
    </source>
</evidence>
<feature type="modified residue" description="N6-(pyridoxal phosphate)lysine" evidence="2">
    <location>
        <position position="6"/>
    </location>
</feature>
<dbReference type="InterPro" id="IPR011078">
    <property type="entry name" value="PyrdxlP_homeostasis"/>
</dbReference>
<proteinExistence type="inferred from homology"/>
<dbReference type="InterPro" id="IPR001608">
    <property type="entry name" value="Ala_racemase_N"/>
</dbReference>
<dbReference type="PIRSF" id="PIRSF004848">
    <property type="entry name" value="YBL036c_PLPDEIII"/>
    <property type="match status" value="1"/>
</dbReference>
<sequence length="200" mass="21176">MLAVSKTCAAEAVRAAHAAGAREFGENYVQEALDKIAALADLRGELQWHLIGPLQSNKTRVVAEQFDWVHTVDRLKIAERLSAQRPAQLPPLNVCLQVNVSGEASKSGIALDELTVLAPQVAALPRLRLRGLMAIPEPAADLAAQRLPHRALAQALAALRTQGLVGLDTLSMGMSADLEAAVLEGATLVRVGTAIFGARV</sequence>
<evidence type="ECO:0000313" key="6">
    <source>
        <dbReference type="Proteomes" id="UP001500279"/>
    </source>
</evidence>
<dbReference type="HAMAP" id="MF_02087">
    <property type="entry name" value="PLP_homeostasis"/>
    <property type="match status" value="1"/>
</dbReference>
<comment type="similarity">
    <text evidence="2 3">Belongs to the pyridoxal phosphate-binding protein YggS/PROSC family.</text>
</comment>
<comment type="caution">
    <text evidence="5">The sequence shown here is derived from an EMBL/GenBank/DDBJ whole genome shotgun (WGS) entry which is preliminary data.</text>
</comment>
<keyword evidence="1 2" id="KW-0663">Pyridoxal phosphate</keyword>
<organism evidence="5 6">
    <name type="scientific">Ideonella azotifigens</name>
    <dbReference type="NCBI Taxonomy" id="513160"/>
    <lineage>
        <taxon>Bacteria</taxon>
        <taxon>Pseudomonadati</taxon>
        <taxon>Pseudomonadota</taxon>
        <taxon>Betaproteobacteria</taxon>
        <taxon>Burkholderiales</taxon>
        <taxon>Sphaerotilaceae</taxon>
        <taxon>Ideonella</taxon>
    </lineage>
</organism>
<accession>A0ABN1JP56</accession>
<feature type="domain" description="Alanine racemase N-terminal" evidence="4">
    <location>
        <begin position="9"/>
        <end position="199"/>
    </location>
</feature>
<name>A0ABN1JP56_9BURK</name>
<reference evidence="5 6" key="1">
    <citation type="journal article" date="2019" name="Int. J. Syst. Evol. Microbiol.">
        <title>The Global Catalogue of Microorganisms (GCM) 10K type strain sequencing project: providing services to taxonomists for standard genome sequencing and annotation.</title>
        <authorList>
            <consortium name="The Broad Institute Genomics Platform"/>
            <consortium name="The Broad Institute Genome Sequencing Center for Infectious Disease"/>
            <person name="Wu L."/>
            <person name="Ma J."/>
        </authorList>
    </citation>
    <scope>NUCLEOTIDE SEQUENCE [LARGE SCALE GENOMIC DNA]</scope>
    <source>
        <strain evidence="5 6">JCM 15503</strain>
    </source>
</reference>
<evidence type="ECO:0000259" key="4">
    <source>
        <dbReference type="Pfam" id="PF01168"/>
    </source>
</evidence>
<dbReference type="PANTHER" id="PTHR10146:SF14">
    <property type="entry name" value="PYRIDOXAL PHOSPHATE HOMEOSTASIS PROTEIN"/>
    <property type="match status" value="1"/>
</dbReference>
<dbReference type="NCBIfam" id="TIGR00044">
    <property type="entry name" value="YggS family pyridoxal phosphate-dependent enzyme"/>
    <property type="match status" value="1"/>
</dbReference>
<dbReference type="EMBL" id="BAAAEW010000004">
    <property type="protein sequence ID" value="GAA0743873.1"/>
    <property type="molecule type" value="Genomic_DNA"/>
</dbReference>
<comment type="function">
    <text evidence="2">Pyridoxal 5'-phosphate (PLP)-binding protein, which is involved in PLP homeostasis.</text>
</comment>
<gene>
    <name evidence="5" type="ORF">GCM10009107_08860</name>
</gene>
<dbReference type="InterPro" id="IPR029066">
    <property type="entry name" value="PLP-binding_barrel"/>
</dbReference>
<evidence type="ECO:0000256" key="2">
    <source>
        <dbReference type="HAMAP-Rule" id="MF_02087"/>
    </source>
</evidence>
<dbReference type="Pfam" id="PF01168">
    <property type="entry name" value="Ala_racemase_N"/>
    <property type="match status" value="1"/>
</dbReference>
<protein>
    <recommendedName>
        <fullName evidence="2">Pyridoxal phosphate homeostasis protein</fullName>
        <shortName evidence="2">PLP homeostasis protein</shortName>
    </recommendedName>
</protein>
<evidence type="ECO:0000256" key="1">
    <source>
        <dbReference type="ARBA" id="ARBA00022898"/>
    </source>
</evidence>
<keyword evidence="6" id="KW-1185">Reference proteome</keyword>
<dbReference type="Gene3D" id="3.20.20.10">
    <property type="entry name" value="Alanine racemase"/>
    <property type="match status" value="1"/>
</dbReference>
<evidence type="ECO:0000313" key="5">
    <source>
        <dbReference type="EMBL" id="GAA0743873.1"/>
    </source>
</evidence>
<dbReference type="SUPFAM" id="SSF51419">
    <property type="entry name" value="PLP-binding barrel"/>
    <property type="match status" value="1"/>
</dbReference>
<dbReference type="Proteomes" id="UP001500279">
    <property type="component" value="Unassembled WGS sequence"/>
</dbReference>
<dbReference type="PANTHER" id="PTHR10146">
    <property type="entry name" value="PROLINE SYNTHETASE CO-TRANSCRIBED BACTERIAL HOMOLOG PROTEIN"/>
    <property type="match status" value="1"/>
</dbReference>